<dbReference type="InterPro" id="IPR001789">
    <property type="entry name" value="Sig_transdc_resp-reg_receiver"/>
</dbReference>
<evidence type="ECO:0000256" key="2">
    <source>
        <dbReference type="ARBA" id="ARBA00012438"/>
    </source>
</evidence>
<keyword evidence="5" id="KW-0812">Transmembrane</keyword>
<dbReference type="GO" id="GO:0000155">
    <property type="term" value="F:phosphorelay sensor kinase activity"/>
    <property type="evidence" value="ECO:0007669"/>
    <property type="project" value="InterPro"/>
</dbReference>
<dbReference type="Gene3D" id="3.40.50.2300">
    <property type="match status" value="1"/>
</dbReference>
<keyword evidence="8" id="KW-0808">Transferase</keyword>
<dbReference type="SUPFAM" id="SSF47384">
    <property type="entry name" value="Homodimeric domain of signal transducing histidine kinase"/>
    <property type="match status" value="1"/>
</dbReference>
<dbReference type="PROSITE" id="PS50109">
    <property type="entry name" value="HIS_KIN"/>
    <property type="match status" value="1"/>
</dbReference>
<protein>
    <recommendedName>
        <fullName evidence="2">histidine kinase</fullName>
        <ecNumber evidence="2">2.7.13.3</ecNumber>
    </recommendedName>
</protein>
<dbReference type="Pfam" id="PF00072">
    <property type="entry name" value="Response_reg"/>
    <property type="match status" value="1"/>
</dbReference>
<organism evidence="8 9">
    <name type="scientific">Albidovulum aquaemixtae</name>
    <dbReference type="NCBI Taxonomy" id="1542388"/>
    <lineage>
        <taxon>Bacteria</taxon>
        <taxon>Pseudomonadati</taxon>
        <taxon>Pseudomonadota</taxon>
        <taxon>Alphaproteobacteria</taxon>
        <taxon>Rhodobacterales</taxon>
        <taxon>Paracoccaceae</taxon>
        <taxon>Albidovulum</taxon>
    </lineage>
</organism>
<evidence type="ECO:0000256" key="3">
    <source>
        <dbReference type="ARBA" id="ARBA00022553"/>
    </source>
</evidence>
<keyword evidence="9" id="KW-1185">Reference proteome</keyword>
<feature type="transmembrane region" description="Helical" evidence="5">
    <location>
        <begin position="117"/>
        <end position="135"/>
    </location>
</feature>
<dbReference type="InterPro" id="IPR011006">
    <property type="entry name" value="CheY-like_superfamily"/>
</dbReference>
<dbReference type="SMART" id="SM00448">
    <property type="entry name" value="REC"/>
    <property type="match status" value="1"/>
</dbReference>
<evidence type="ECO:0000259" key="6">
    <source>
        <dbReference type="PROSITE" id="PS50109"/>
    </source>
</evidence>
<dbReference type="CDD" id="cd17546">
    <property type="entry name" value="REC_hyHK_CKI1_RcsC-like"/>
    <property type="match status" value="1"/>
</dbReference>
<dbReference type="Gene3D" id="1.10.287.130">
    <property type="match status" value="1"/>
</dbReference>
<evidence type="ECO:0000256" key="1">
    <source>
        <dbReference type="ARBA" id="ARBA00000085"/>
    </source>
</evidence>
<evidence type="ECO:0000256" key="4">
    <source>
        <dbReference type="PROSITE-ProRule" id="PRU00169"/>
    </source>
</evidence>
<dbReference type="PANTHER" id="PTHR45339:SF6">
    <property type="entry name" value="SENSORY HISTIDINE PROTEIN KINASE"/>
    <property type="match status" value="1"/>
</dbReference>
<evidence type="ECO:0000313" key="8">
    <source>
        <dbReference type="EMBL" id="SPH16852.1"/>
    </source>
</evidence>
<feature type="transmembrane region" description="Helical" evidence="5">
    <location>
        <begin position="147"/>
        <end position="167"/>
    </location>
</feature>
<feature type="transmembrane region" description="Helical" evidence="5">
    <location>
        <begin position="93"/>
        <end position="110"/>
    </location>
</feature>
<feature type="domain" description="Response regulatory" evidence="7">
    <location>
        <begin position="421"/>
        <end position="538"/>
    </location>
</feature>
<dbReference type="PROSITE" id="PS50110">
    <property type="entry name" value="RESPONSE_REGULATORY"/>
    <property type="match status" value="1"/>
</dbReference>
<keyword evidence="5" id="KW-1133">Transmembrane helix</keyword>
<dbReference type="SMART" id="SM00388">
    <property type="entry name" value="HisKA"/>
    <property type="match status" value="1"/>
</dbReference>
<keyword evidence="5" id="KW-0472">Membrane</keyword>
<feature type="modified residue" description="4-aspartylphosphate" evidence="4">
    <location>
        <position position="470"/>
    </location>
</feature>
<feature type="domain" description="Histidine kinase" evidence="6">
    <location>
        <begin position="196"/>
        <end position="404"/>
    </location>
</feature>
<dbReference type="AlphaFoldDB" id="A0A2R8B2Q2"/>
<evidence type="ECO:0000313" key="9">
    <source>
        <dbReference type="Proteomes" id="UP000244924"/>
    </source>
</evidence>
<reference evidence="8 9" key="1">
    <citation type="submission" date="2018-03" db="EMBL/GenBank/DDBJ databases">
        <authorList>
            <person name="Keele B.F."/>
        </authorList>
    </citation>
    <scope>NUCLEOTIDE SEQUENCE [LARGE SCALE GENOMIC DNA]</scope>
    <source>
        <strain evidence="8 9">CECT 8626</strain>
    </source>
</reference>
<dbReference type="CDD" id="cd00082">
    <property type="entry name" value="HisKA"/>
    <property type="match status" value="1"/>
</dbReference>
<dbReference type="SUPFAM" id="SSF52172">
    <property type="entry name" value="CheY-like"/>
    <property type="match status" value="1"/>
</dbReference>
<comment type="catalytic activity">
    <reaction evidence="1">
        <text>ATP + protein L-histidine = ADP + protein N-phospho-L-histidine.</text>
        <dbReference type="EC" id="2.7.13.3"/>
    </reaction>
</comment>
<dbReference type="Pfam" id="PF00512">
    <property type="entry name" value="HisKA"/>
    <property type="match status" value="1"/>
</dbReference>
<dbReference type="EMBL" id="OMOQ01000001">
    <property type="protein sequence ID" value="SPH16852.1"/>
    <property type="molecule type" value="Genomic_DNA"/>
</dbReference>
<keyword evidence="3 4" id="KW-0597">Phosphoprotein</keyword>
<dbReference type="InterPro" id="IPR036097">
    <property type="entry name" value="HisK_dim/P_sf"/>
</dbReference>
<dbReference type="PANTHER" id="PTHR45339">
    <property type="entry name" value="HYBRID SIGNAL TRANSDUCTION HISTIDINE KINASE J"/>
    <property type="match status" value="1"/>
</dbReference>
<sequence>MRRQRVRLERDLVSRQLGVALSCVIFGVVLPFWVVFLTYLISVGTEVAQRQLMLAFDENPTGGRRAAVLANSAFGVAVYSVPALLVWQYGDPLLKFTGVLALIGALLNTCVVRSTHLAMGITSGLPPALALLWMPMQDLGDSGAGDYAALATAGAIVLIGYFLSALVQNHRAQNELVKAVDEARAASRAKTRFLSALSHEIRTPLNAVLGHSDLLEGEAKTAAVKRHAAAIQTGARGLKMLVEDVIDLSSATEGEIRFTPVTAVIRQELEMIASMKLPVPADCPPEITIEIAQEVPEFGRFDPLLLRKCLSHLATMVLTSQGDEQPARLDIRCALAPGRKDRLRLTLAGREPARISDPEPDPRAGEPLSMTLVNRISDVMGARSAILKAPDGSFVARIELPFVMVPEPPDTGAETVYGRLRALVVDDIATNRFVVVQMLRALRIEAVEAGGGSDALDRLASDNFDFVLLDMNMPDMDGEATFREIRASRREWSEIPVVALTADSVTYRRDHFIGLGLNGYVTKPIDRRLLWAEILSAVPPPPPL</sequence>
<gene>
    <name evidence="8" type="primary">rpfC</name>
    <name evidence="8" type="ORF">DEA8626_00366</name>
</gene>
<evidence type="ECO:0000259" key="7">
    <source>
        <dbReference type="PROSITE" id="PS50110"/>
    </source>
</evidence>
<dbReference type="InterPro" id="IPR003661">
    <property type="entry name" value="HisK_dim/P_dom"/>
</dbReference>
<name>A0A2R8B2Q2_9RHOB</name>
<feature type="transmembrane region" description="Helical" evidence="5">
    <location>
        <begin position="17"/>
        <end position="45"/>
    </location>
</feature>
<accession>A0A2R8B2Q2</accession>
<dbReference type="InterPro" id="IPR005467">
    <property type="entry name" value="His_kinase_dom"/>
</dbReference>
<evidence type="ECO:0000256" key="5">
    <source>
        <dbReference type="SAM" id="Phobius"/>
    </source>
</evidence>
<proteinExistence type="predicted"/>
<dbReference type="EC" id="2.7.13.3" evidence="2"/>
<dbReference type="Proteomes" id="UP000244924">
    <property type="component" value="Unassembled WGS sequence"/>
</dbReference>